<dbReference type="SUPFAM" id="SSF53098">
    <property type="entry name" value="Ribonuclease H-like"/>
    <property type="match status" value="1"/>
</dbReference>
<evidence type="ECO:0000313" key="3">
    <source>
        <dbReference type="Proteomes" id="UP000087766"/>
    </source>
</evidence>
<sequence length="350" mass="40724">MAFVSHSKKAYDFRIDIISAPCNLKLKSVSDGFFENFETGNLECKITSYEESCSKMQKTILLSSKFTKFLKKTNNQDHSVDAKNKEELIMMAKSRVVKPDLEQHFRSPTWYLDNECSRHMTEDPKKFSEISYKVVDHVTYAKNDALKFFKRFTTATQNEMDLKIKAIKSDHGGEFQNKNFDEYLAEMGITHNFSAPRTPQQNGVVERKNRVLEELARSMLNDRDIPKYFWADAIYAEENQNTMNEEVPEEATEKEDEAEQVESPKAESIKTWKVPRNVSTENVIGDMSRGVSTRRQLNQYCMNVAFVSKIEPKKVKEALSDENWMIAMQEELNQFTRNNVWELVPRKPDL</sequence>
<evidence type="ECO:0000259" key="2">
    <source>
        <dbReference type="PROSITE" id="PS50994"/>
    </source>
</evidence>
<dbReference type="STRING" id="3916.A0A1S3VUZ7"/>
<dbReference type="RefSeq" id="XP_014522213.1">
    <property type="nucleotide sequence ID" value="XM_014666727.1"/>
</dbReference>
<feature type="region of interest" description="Disordered" evidence="1">
    <location>
        <begin position="243"/>
        <end position="269"/>
    </location>
</feature>
<dbReference type="InterPro" id="IPR039537">
    <property type="entry name" value="Retrotran_Ty1/copia-like"/>
</dbReference>
<evidence type="ECO:0000313" key="4">
    <source>
        <dbReference type="RefSeq" id="XP_014522213.1"/>
    </source>
</evidence>
<dbReference type="InterPro" id="IPR012337">
    <property type="entry name" value="RNaseH-like_sf"/>
</dbReference>
<reference evidence="4" key="1">
    <citation type="submission" date="2025-08" db="UniProtKB">
        <authorList>
            <consortium name="RefSeq"/>
        </authorList>
    </citation>
    <scope>IDENTIFICATION</scope>
    <source>
        <tissue evidence="4">Leaf</tissue>
    </source>
</reference>
<dbReference type="InterPro" id="IPR036397">
    <property type="entry name" value="RNaseH_sf"/>
</dbReference>
<dbReference type="GO" id="GO:0003676">
    <property type="term" value="F:nucleic acid binding"/>
    <property type="evidence" value="ECO:0007669"/>
    <property type="project" value="InterPro"/>
</dbReference>
<keyword evidence="3" id="KW-1185">Reference proteome</keyword>
<organism evidence="3 4">
    <name type="scientific">Vigna radiata var. radiata</name>
    <name type="common">Mung bean</name>
    <name type="synonym">Phaseolus aureus</name>
    <dbReference type="NCBI Taxonomy" id="3916"/>
    <lineage>
        <taxon>Eukaryota</taxon>
        <taxon>Viridiplantae</taxon>
        <taxon>Streptophyta</taxon>
        <taxon>Embryophyta</taxon>
        <taxon>Tracheophyta</taxon>
        <taxon>Spermatophyta</taxon>
        <taxon>Magnoliopsida</taxon>
        <taxon>eudicotyledons</taxon>
        <taxon>Gunneridae</taxon>
        <taxon>Pentapetalae</taxon>
        <taxon>rosids</taxon>
        <taxon>fabids</taxon>
        <taxon>Fabales</taxon>
        <taxon>Fabaceae</taxon>
        <taxon>Papilionoideae</taxon>
        <taxon>50 kb inversion clade</taxon>
        <taxon>NPAAA clade</taxon>
        <taxon>indigoferoid/millettioid clade</taxon>
        <taxon>Phaseoleae</taxon>
        <taxon>Vigna</taxon>
    </lineage>
</organism>
<feature type="domain" description="Integrase catalytic" evidence="2">
    <location>
        <begin position="95"/>
        <end position="265"/>
    </location>
</feature>
<dbReference type="AlphaFoldDB" id="A0A1S3VUZ7"/>
<feature type="compositionally biased region" description="Acidic residues" evidence="1">
    <location>
        <begin position="246"/>
        <end position="260"/>
    </location>
</feature>
<protein>
    <submittedName>
        <fullName evidence="4">Uncharacterized protein LOC106778740</fullName>
    </submittedName>
</protein>
<proteinExistence type="predicted"/>
<dbReference type="GO" id="GO:0015074">
    <property type="term" value="P:DNA integration"/>
    <property type="evidence" value="ECO:0007669"/>
    <property type="project" value="InterPro"/>
</dbReference>
<gene>
    <name evidence="4" type="primary">LOC106778740</name>
</gene>
<dbReference type="PANTHER" id="PTHR42648">
    <property type="entry name" value="TRANSPOSASE, PUTATIVE-RELATED"/>
    <property type="match status" value="1"/>
</dbReference>
<name>A0A1S3VUZ7_VIGRR</name>
<dbReference type="PROSITE" id="PS50994">
    <property type="entry name" value="INTEGRASE"/>
    <property type="match status" value="1"/>
</dbReference>
<dbReference type="Proteomes" id="UP000087766">
    <property type="component" value="Unplaced"/>
</dbReference>
<dbReference type="GeneID" id="106778740"/>
<accession>A0A1S3VUZ7</accession>
<dbReference type="KEGG" id="vra:106778740"/>
<dbReference type="PANTHER" id="PTHR42648:SF21">
    <property type="entry name" value="CYSTEINE-RICH RLK (RECEPTOR-LIKE PROTEIN KINASE) 8"/>
    <property type="match status" value="1"/>
</dbReference>
<dbReference type="OrthoDB" id="1435675at2759"/>
<dbReference type="InterPro" id="IPR001584">
    <property type="entry name" value="Integrase_cat-core"/>
</dbReference>
<evidence type="ECO:0000256" key="1">
    <source>
        <dbReference type="SAM" id="MobiDB-lite"/>
    </source>
</evidence>
<dbReference type="Gene3D" id="3.30.420.10">
    <property type="entry name" value="Ribonuclease H-like superfamily/Ribonuclease H"/>
    <property type="match status" value="1"/>
</dbReference>